<evidence type="ECO:0000313" key="1">
    <source>
        <dbReference type="EMBL" id="KAG0573529.1"/>
    </source>
</evidence>
<protein>
    <submittedName>
        <fullName evidence="1">Uncharacterized protein</fullName>
    </submittedName>
</protein>
<accession>A0A8T0HRY2</accession>
<dbReference type="Proteomes" id="UP000822688">
    <property type="component" value="Chromosome V"/>
</dbReference>
<comment type="caution">
    <text evidence="1">The sequence shown here is derived from an EMBL/GenBank/DDBJ whole genome shotgun (WGS) entry which is preliminary data.</text>
</comment>
<evidence type="ECO:0000313" key="2">
    <source>
        <dbReference type="Proteomes" id="UP000822688"/>
    </source>
</evidence>
<keyword evidence="2" id="KW-1185">Reference proteome</keyword>
<name>A0A8T0HRY2_CERPU</name>
<dbReference type="AlphaFoldDB" id="A0A8T0HRY2"/>
<reference evidence="1" key="1">
    <citation type="submission" date="2020-06" db="EMBL/GenBank/DDBJ databases">
        <title>WGS assembly of Ceratodon purpureus strain R40.</title>
        <authorList>
            <person name="Carey S.B."/>
            <person name="Jenkins J."/>
            <person name="Shu S."/>
            <person name="Lovell J.T."/>
            <person name="Sreedasyam A."/>
            <person name="Maumus F."/>
            <person name="Tiley G.P."/>
            <person name="Fernandez-Pozo N."/>
            <person name="Barry K."/>
            <person name="Chen C."/>
            <person name="Wang M."/>
            <person name="Lipzen A."/>
            <person name="Daum C."/>
            <person name="Saski C.A."/>
            <person name="Payton A.C."/>
            <person name="Mcbreen J.C."/>
            <person name="Conrad R.E."/>
            <person name="Kollar L.M."/>
            <person name="Olsson S."/>
            <person name="Huttunen S."/>
            <person name="Landis J.B."/>
            <person name="Wickett N.J."/>
            <person name="Johnson M.G."/>
            <person name="Rensing S.A."/>
            <person name="Grimwood J."/>
            <person name="Schmutz J."/>
            <person name="Mcdaniel S.F."/>
        </authorList>
    </citation>
    <scope>NUCLEOTIDE SEQUENCE</scope>
    <source>
        <strain evidence="1">R40</strain>
    </source>
</reference>
<sequence length="119" mass="14209">MPTRKMLSKAVQFWWMHPENWHVDVDIAIRSLWRFEPSIYIVDTFFQVSSLCISRTYKLYQDHMIPLSNFGILLQFEFEVMRSSFIISHVIGAYYVRKTMSTLTFHKKSVRALAMHPCE</sequence>
<gene>
    <name evidence="1" type="ORF">KC19_VG185500</name>
</gene>
<proteinExistence type="predicted"/>
<organism evidence="1 2">
    <name type="scientific">Ceratodon purpureus</name>
    <name type="common">Fire moss</name>
    <name type="synonym">Dicranum purpureum</name>
    <dbReference type="NCBI Taxonomy" id="3225"/>
    <lineage>
        <taxon>Eukaryota</taxon>
        <taxon>Viridiplantae</taxon>
        <taxon>Streptophyta</taxon>
        <taxon>Embryophyta</taxon>
        <taxon>Bryophyta</taxon>
        <taxon>Bryophytina</taxon>
        <taxon>Bryopsida</taxon>
        <taxon>Dicranidae</taxon>
        <taxon>Pseudoditrichales</taxon>
        <taxon>Ditrichaceae</taxon>
        <taxon>Ceratodon</taxon>
    </lineage>
</organism>
<dbReference type="EMBL" id="CM026426">
    <property type="protein sequence ID" value="KAG0573529.1"/>
    <property type="molecule type" value="Genomic_DNA"/>
</dbReference>